<proteinExistence type="inferred from homology"/>
<dbReference type="EMBL" id="NKUJ01000072">
    <property type="protein sequence ID" value="RMJ15040.1"/>
    <property type="molecule type" value="Genomic_DNA"/>
</dbReference>
<dbReference type="OrthoDB" id="420264at2759"/>
<comment type="subunit">
    <text evidence="3">Homodimer.</text>
</comment>
<dbReference type="InterPro" id="IPR050300">
    <property type="entry name" value="GDXG_lipolytic_enzyme"/>
</dbReference>
<dbReference type="Gene3D" id="3.40.50.1820">
    <property type="entry name" value="alpha/beta hydrolase"/>
    <property type="match status" value="1"/>
</dbReference>
<reference evidence="4 5" key="1">
    <citation type="submission" date="2017-06" db="EMBL/GenBank/DDBJ databases">
        <title>Comparative genomic analysis of Ambrosia Fusariam Clade fungi.</title>
        <authorList>
            <person name="Stajich J.E."/>
            <person name="Carrillo J."/>
            <person name="Kijimoto T."/>
            <person name="Eskalen A."/>
            <person name="O'Donnell K."/>
            <person name="Kasson M."/>
        </authorList>
    </citation>
    <scope>NUCLEOTIDE SEQUENCE [LARGE SCALE GENOMIC DNA]</scope>
    <source>
        <strain evidence="4">UCR3666</strain>
    </source>
</reference>
<comment type="domain">
    <text evidence="3">The main chain amide nitrogen atoms of the second glycine and its adjacent residue in the HGGXW motif define the oxyanion hole, and stabilize the oxyanion that forms during the nucleophilic attack by the catalytic serine during substrate cleavage.</text>
</comment>
<evidence type="ECO:0000256" key="2">
    <source>
        <dbReference type="ARBA" id="ARBA00023079"/>
    </source>
</evidence>
<evidence type="ECO:0000256" key="1">
    <source>
        <dbReference type="ARBA" id="ARBA00022801"/>
    </source>
</evidence>
<feature type="active site" description="Nucleophile" evidence="3">
    <location>
        <position position="184"/>
    </location>
</feature>
<feature type="active site" evidence="3">
    <location>
        <position position="293"/>
    </location>
</feature>
<dbReference type="PANTHER" id="PTHR48081">
    <property type="entry name" value="AB HYDROLASE SUPERFAMILY PROTEIN C4A8.06C"/>
    <property type="match status" value="1"/>
</dbReference>
<keyword evidence="5" id="KW-1185">Reference proteome</keyword>
<dbReference type="UniPathway" id="UPA00333">
    <property type="reaction ID" value="UER00454"/>
</dbReference>
<evidence type="ECO:0000313" key="4">
    <source>
        <dbReference type="EMBL" id="RMJ15040.1"/>
    </source>
</evidence>
<dbReference type="PANTHER" id="PTHR48081:SF33">
    <property type="entry name" value="KYNURENINE FORMAMIDASE"/>
    <property type="match status" value="1"/>
</dbReference>
<comment type="pathway">
    <text evidence="3">Amino-acid degradation; L-tryptophan degradation via kynurenine pathway; L-kynurenine from L-tryptophan: step 2/2.</text>
</comment>
<comment type="caution">
    <text evidence="4">The sequence shown here is derived from an EMBL/GenBank/DDBJ whole genome shotgun (WGS) entry which is preliminary data.</text>
</comment>
<dbReference type="InterPro" id="IPR029058">
    <property type="entry name" value="AB_hydrolase_fold"/>
</dbReference>
<dbReference type="EC" id="3.5.1.9" evidence="3"/>
<comment type="catalytic activity">
    <reaction evidence="3">
        <text>N-formyl-L-kynurenine + H2O = L-kynurenine + formate + H(+)</text>
        <dbReference type="Rhea" id="RHEA:13009"/>
        <dbReference type="ChEBI" id="CHEBI:15377"/>
        <dbReference type="ChEBI" id="CHEBI:15378"/>
        <dbReference type="ChEBI" id="CHEBI:15740"/>
        <dbReference type="ChEBI" id="CHEBI:57959"/>
        <dbReference type="ChEBI" id="CHEBI:58629"/>
        <dbReference type="EC" id="3.5.1.9"/>
    </reaction>
</comment>
<name>A0A3M2SBT5_9HYPO</name>
<dbReference type="AlphaFoldDB" id="A0A3M2SBT5"/>
<dbReference type="Proteomes" id="UP000277212">
    <property type="component" value="Unassembled WGS sequence"/>
</dbReference>
<dbReference type="HAMAP" id="MF_03014">
    <property type="entry name" value="KFase"/>
    <property type="match status" value="1"/>
</dbReference>
<protein>
    <recommendedName>
        <fullName evidence="3">Kynurenine formamidase</fullName>
        <shortName evidence="3">KFA</shortName>
        <shortName evidence="3">KFase</shortName>
        <ecNumber evidence="3">3.5.1.9</ecNumber>
    </recommendedName>
    <alternativeName>
        <fullName evidence="3">Arylformamidase</fullName>
    </alternativeName>
    <alternativeName>
        <fullName evidence="3">N-formylkynurenine formamidase</fullName>
        <shortName evidence="3">FKF</shortName>
    </alternativeName>
</protein>
<comment type="function">
    <text evidence="3">Catalyzes the hydrolysis of N-formyl-L-kynurenine to L-kynurenine, the second step in the kynurenine pathway of tryptophan degradation. Kynurenine may be further oxidized to nicotinic acid, NAD(H) and NADP(H). Required for elimination of toxic metabolites.</text>
</comment>
<keyword evidence="2 3" id="KW-0823">Tryptophan catabolism</keyword>
<evidence type="ECO:0000256" key="3">
    <source>
        <dbReference type="HAMAP-Rule" id="MF_03014"/>
    </source>
</evidence>
<evidence type="ECO:0000313" key="5">
    <source>
        <dbReference type="Proteomes" id="UP000277212"/>
    </source>
</evidence>
<feature type="active site" evidence="3">
    <location>
        <position position="326"/>
    </location>
</feature>
<organism evidence="4 5">
    <name type="scientific">Fusarium kuroshium</name>
    <dbReference type="NCBI Taxonomy" id="2010991"/>
    <lineage>
        <taxon>Eukaryota</taxon>
        <taxon>Fungi</taxon>
        <taxon>Dikarya</taxon>
        <taxon>Ascomycota</taxon>
        <taxon>Pezizomycotina</taxon>
        <taxon>Sordariomycetes</taxon>
        <taxon>Hypocreomycetidae</taxon>
        <taxon>Hypocreales</taxon>
        <taxon>Nectriaceae</taxon>
        <taxon>Fusarium</taxon>
        <taxon>Fusarium solani species complex</taxon>
    </lineage>
</organism>
<dbReference type="GO" id="GO:0034354">
    <property type="term" value="P:'de novo' NAD+ biosynthetic process from L-tryptophan"/>
    <property type="evidence" value="ECO:0007669"/>
    <property type="project" value="UniProtKB-UniRule"/>
</dbReference>
<dbReference type="GO" id="GO:0004061">
    <property type="term" value="F:arylformamidase activity"/>
    <property type="evidence" value="ECO:0007669"/>
    <property type="project" value="UniProtKB-UniRule"/>
</dbReference>
<keyword evidence="1 3" id="KW-0378">Hydrolase</keyword>
<dbReference type="InterPro" id="IPR027519">
    <property type="entry name" value="KFase_ver/fungi-typ"/>
</dbReference>
<comment type="similarity">
    <text evidence="3">Belongs to the kynurenine formamidase family.</text>
</comment>
<dbReference type="SUPFAM" id="SSF53474">
    <property type="entry name" value="alpha/beta-Hydrolases"/>
    <property type="match status" value="1"/>
</dbReference>
<accession>A0A3M2SBT5</accession>
<sequence length="351" mass="38619">MSTTMKIDTEDAKWHLAEVVSPHIPNPVSVYVARNIPYVSNPNRFQNVTIYTPHSLKSSINAEEVITALPSVASSSKRPRWLVHIHGGAWRDPHLDSSSIEAAVAHAFASNNPDAPLSAIISINYTLSPFPTHPTLPYDPKKGDELDASRSARHPGHIKDILQAFTLLRSLGLKDDSYLLSGHSAGACLAFQASLFDAQHWDPEFEGIPPPPRPAAVLGLNGLYDIPDLVSGLGDSHQHLRDVYEILLVQAFGEDQAAWPAASPAKFDVKTLTERVVKGRVARLVLLDQSPEDQLVPISQADKMERHLKDVQGIKVVRGNRCQGRHATPWEEGYMIWQSVQDVLGMLDNEG</sequence>
<dbReference type="GO" id="GO:0019441">
    <property type="term" value="P:L-tryptophan catabolic process to kynurenine"/>
    <property type="evidence" value="ECO:0007669"/>
    <property type="project" value="UniProtKB-UniRule"/>
</dbReference>
<gene>
    <name evidence="4" type="ORF">CDV36_005288</name>
</gene>
<feature type="short sequence motif" description="HGGXW" evidence="3">
    <location>
        <begin position="86"/>
        <end position="90"/>
    </location>
</feature>
<dbReference type="STRING" id="2010991.A0A3M2SBT5"/>